<dbReference type="EMBL" id="GG738864">
    <property type="protein sequence ID" value="EFC45171.1"/>
    <property type="molecule type" value="Genomic_DNA"/>
</dbReference>
<dbReference type="VEuPathDB" id="AmoebaDB:NAEGRDRAFT_57857"/>
<dbReference type="Proteomes" id="UP000006671">
    <property type="component" value="Unassembled WGS sequence"/>
</dbReference>
<dbReference type="PANTHER" id="PTHR12957">
    <property type="entry name" value="DEAD/H BOX POLYPEPTIDE 26/DICE1-RELATED"/>
    <property type="match status" value="1"/>
</dbReference>
<dbReference type="eggNOG" id="KOG3768">
    <property type="taxonomic scope" value="Eukaryota"/>
</dbReference>
<dbReference type="KEGG" id="ngr:NAEGRDRAFT_57857"/>
<evidence type="ECO:0000313" key="4">
    <source>
        <dbReference type="Proteomes" id="UP000006671"/>
    </source>
</evidence>
<feature type="domain" description="VWFA" evidence="2">
    <location>
        <begin position="2"/>
        <end position="132"/>
    </location>
</feature>
<dbReference type="GO" id="GO:0032039">
    <property type="term" value="C:integrator complex"/>
    <property type="evidence" value="ECO:0007669"/>
    <property type="project" value="TreeGrafter"/>
</dbReference>
<dbReference type="Pfam" id="PF13519">
    <property type="entry name" value="VWA_2"/>
    <property type="match status" value="1"/>
</dbReference>
<evidence type="ECO:0000256" key="1">
    <source>
        <dbReference type="SAM" id="MobiDB-lite"/>
    </source>
</evidence>
<reference evidence="3 4" key="1">
    <citation type="journal article" date="2010" name="Cell">
        <title>The genome of Naegleria gruberi illuminates early eukaryotic versatility.</title>
        <authorList>
            <person name="Fritz-Laylin L.K."/>
            <person name="Prochnik S.E."/>
            <person name="Ginger M.L."/>
            <person name="Dacks J.B."/>
            <person name="Carpenter M.L."/>
            <person name="Field M.C."/>
            <person name="Kuo A."/>
            <person name="Paredez A."/>
            <person name="Chapman J."/>
            <person name="Pham J."/>
            <person name="Shu S."/>
            <person name="Neupane R."/>
            <person name="Cipriano M."/>
            <person name="Mancuso J."/>
            <person name="Tu H."/>
            <person name="Salamov A."/>
            <person name="Lindquist E."/>
            <person name="Shapiro H."/>
            <person name="Lucas S."/>
            <person name="Grigoriev I.V."/>
            <person name="Cande W.Z."/>
            <person name="Fulton C."/>
            <person name="Rokhsar D.S."/>
            <person name="Dawson S.C."/>
        </authorList>
    </citation>
    <scope>NUCLEOTIDE SEQUENCE [LARGE SCALE GENOMIC DNA]</scope>
    <source>
        <strain evidence="3 4">NEG-M</strain>
    </source>
</reference>
<dbReference type="InterPro" id="IPR036465">
    <property type="entry name" value="vWFA_dom_sf"/>
</dbReference>
<feature type="region of interest" description="Disordered" evidence="1">
    <location>
        <begin position="510"/>
        <end position="539"/>
    </location>
</feature>
<evidence type="ECO:0000259" key="2">
    <source>
        <dbReference type="PROSITE" id="PS50234"/>
    </source>
</evidence>
<dbReference type="SUPFAM" id="SSF53300">
    <property type="entry name" value="vWA-like"/>
    <property type="match status" value="1"/>
</dbReference>
<dbReference type="RefSeq" id="XP_002677915.1">
    <property type="nucleotide sequence ID" value="XM_002677869.1"/>
</dbReference>
<dbReference type="OrthoDB" id="9449012at2759"/>
<protein>
    <submittedName>
        <fullName evidence="3">Predicted protein</fullName>
    </submittedName>
</protein>
<dbReference type="InterPro" id="IPR057413">
    <property type="entry name" value="Beta-barrel_INTS6"/>
</dbReference>
<dbReference type="AlphaFoldDB" id="D2VD46"/>
<dbReference type="STRING" id="5762.D2VD46"/>
<dbReference type="PANTHER" id="PTHR12957:SF2">
    <property type="entry name" value="INTEGRATOR COMPLEX SUBUNIT 6"/>
    <property type="match status" value="1"/>
</dbReference>
<feature type="compositionally biased region" description="Polar residues" evidence="1">
    <location>
        <begin position="515"/>
        <end position="525"/>
    </location>
</feature>
<proteinExistence type="predicted"/>
<name>D2VD46_NAEGR</name>
<dbReference type="InterPro" id="IPR051113">
    <property type="entry name" value="Integrator_subunit6"/>
</dbReference>
<keyword evidence="4" id="KW-1185">Reference proteome</keyword>
<dbReference type="PROSITE" id="PS50234">
    <property type="entry name" value="VWFA"/>
    <property type="match status" value="1"/>
</dbReference>
<dbReference type="InterPro" id="IPR002035">
    <property type="entry name" value="VWF_A"/>
</dbReference>
<dbReference type="OMA" id="LNQNHYG"/>
<dbReference type="GO" id="GO:0034472">
    <property type="term" value="P:snRNA 3'-end processing"/>
    <property type="evidence" value="ECO:0007669"/>
    <property type="project" value="TreeGrafter"/>
</dbReference>
<gene>
    <name evidence="3" type="ORF">NAEGRDRAFT_57857</name>
</gene>
<sequence length="757" mass="86161">MNILFLVDTSSSMNQLTTNGMKLIDISKHCIEHFIKNRQKHLMHQQKRDNYLLVTSGQKVVVGWKDATESSCFLQRLKSLKANDLTEIGPSLKKSFDVLNQHRLQKGVDHYGMGRHASAVENSAIVLITDGERLTQSVNPFDQRVFVNQFLDANKLTLPNPHSYSTKLTEEPFRWDQRVFSIILQFQAVGTSLTTVSPSASLNPSLANQQQQQANLTNQTPTITDNPIAPISEVTGGLSRTFSNMVSLLKFMDDLSGVQLARPSVVVNFDIVKTLNNKQSSVFPPTNNEGLGKTVLQYITQPQQRESFWPIPENYLPGANMTELPTRRAQPSISLLYTEKNDILLTMALNKFPIYDIFEISTQSPIGKYVIQQSSREGCYKAFVTNSTPSNYGFGESFGFLKKIAVQNSTGEVENKIYFYLLPYNFLRLFYLMNEFVVTHKSQPSAAWIQQFHKFVQNLPAYYIKPLKSAMNKWFGAFAHFPDVPYELPSSLQLYYKQLVDEEKRFNKDMELEESGSSTNVNLPNDSLPKNDDQMQDPPSFPIISFTNPYVAKKETNNLIRNPFDIDKTSLLKQMKMMSQYLFHSVVVEVPEDADHSKIPLDQHLRDLSKEEIKKHSTPISQMGNFDKVLLSKEVLRDPFEPQKQKQVNFGSPYQKKKKRLRSIHMNAPLLLDKLVDESEMDLKQKEEEESSEFDAKVESMLLLEPNIADSNVSSIPVEPSSAPLETHEPFETELEKIEPVPPIIEDAVPIIVDDLL</sequence>
<evidence type="ECO:0000313" key="3">
    <source>
        <dbReference type="EMBL" id="EFC45171.1"/>
    </source>
</evidence>
<dbReference type="GeneID" id="8857032"/>
<dbReference type="CDD" id="cd00198">
    <property type="entry name" value="vWFA"/>
    <property type="match status" value="1"/>
</dbReference>
<accession>D2VD46</accession>
<dbReference type="InParanoid" id="D2VD46"/>
<dbReference type="Pfam" id="PF25462">
    <property type="entry name" value="Beta-barrel_INTS6"/>
    <property type="match status" value="1"/>
</dbReference>
<dbReference type="Gene3D" id="3.40.50.410">
    <property type="entry name" value="von Willebrand factor, type A domain"/>
    <property type="match status" value="1"/>
</dbReference>
<organism evidence="4">
    <name type="scientific">Naegleria gruberi</name>
    <name type="common">Amoeba</name>
    <dbReference type="NCBI Taxonomy" id="5762"/>
    <lineage>
        <taxon>Eukaryota</taxon>
        <taxon>Discoba</taxon>
        <taxon>Heterolobosea</taxon>
        <taxon>Tetramitia</taxon>
        <taxon>Eutetramitia</taxon>
        <taxon>Vahlkampfiidae</taxon>
        <taxon>Naegleria</taxon>
    </lineage>
</organism>